<keyword evidence="4" id="KW-1015">Disulfide bond</keyword>
<accession>A0A9Q1FMA4</accession>
<protein>
    <submittedName>
        <fullName evidence="6">Uncharacterized protein</fullName>
    </submittedName>
</protein>
<comment type="similarity">
    <text evidence="2">Belongs to the beta-microseminoprotein family.</text>
</comment>
<dbReference type="GO" id="GO:0005576">
    <property type="term" value="C:extracellular region"/>
    <property type="evidence" value="ECO:0007669"/>
    <property type="project" value="UniProtKB-SubCell"/>
</dbReference>
<dbReference type="Gene3D" id="2.10.70.10">
    <property type="entry name" value="Complement Module, domain 1"/>
    <property type="match status" value="1"/>
</dbReference>
<feature type="signal peptide" evidence="5">
    <location>
        <begin position="1"/>
        <end position="20"/>
    </location>
</feature>
<feature type="chain" id="PRO_5040123421" evidence="5">
    <location>
        <begin position="21"/>
        <end position="72"/>
    </location>
</feature>
<evidence type="ECO:0000256" key="4">
    <source>
        <dbReference type="ARBA" id="ARBA00023157"/>
    </source>
</evidence>
<keyword evidence="5" id="KW-0732">Signal</keyword>
<comment type="caution">
    <text evidence="6">The sequence shown here is derived from an EMBL/GenBank/DDBJ whole genome shotgun (WGS) entry which is preliminary data.</text>
</comment>
<dbReference type="Pfam" id="PF05825">
    <property type="entry name" value="PSP94"/>
    <property type="match status" value="1"/>
</dbReference>
<comment type="subcellular location">
    <subcellularLocation>
        <location evidence="1">Secreted</location>
    </subcellularLocation>
</comment>
<evidence type="ECO:0000256" key="1">
    <source>
        <dbReference type="ARBA" id="ARBA00004613"/>
    </source>
</evidence>
<dbReference type="EMBL" id="JAINUF010000005">
    <property type="protein sequence ID" value="KAJ8361628.1"/>
    <property type="molecule type" value="Genomic_DNA"/>
</dbReference>
<dbReference type="PANTHER" id="PTHR10500">
    <property type="entry name" value="BETA-MICROSEMINOPROTEIN"/>
    <property type="match status" value="1"/>
</dbReference>
<name>A0A9Q1FMA4_SYNKA</name>
<dbReference type="OrthoDB" id="6076852at2759"/>
<gene>
    <name evidence="6" type="ORF">SKAU_G00181530</name>
</gene>
<evidence type="ECO:0000313" key="6">
    <source>
        <dbReference type="EMBL" id="KAJ8361628.1"/>
    </source>
</evidence>
<organism evidence="6 7">
    <name type="scientific">Synaphobranchus kaupii</name>
    <name type="common">Kaup's arrowtooth eel</name>
    <dbReference type="NCBI Taxonomy" id="118154"/>
    <lineage>
        <taxon>Eukaryota</taxon>
        <taxon>Metazoa</taxon>
        <taxon>Chordata</taxon>
        <taxon>Craniata</taxon>
        <taxon>Vertebrata</taxon>
        <taxon>Euteleostomi</taxon>
        <taxon>Actinopterygii</taxon>
        <taxon>Neopterygii</taxon>
        <taxon>Teleostei</taxon>
        <taxon>Anguilliformes</taxon>
        <taxon>Synaphobranchidae</taxon>
        <taxon>Synaphobranchus</taxon>
    </lineage>
</organism>
<proteinExistence type="inferred from homology"/>
<dbReference type="InterPro" id="IPR008735">
    <property type="entry name" value="PSP94"/>
</dbReference>
<keyword evidence="7" id="KW-1185">Reference proteome</keyword>
<evidence type="ECO:0000256" key="2">
    <source>
        <dbReference type="ARBA" id="ARBA00010352"/>
    </source>
</evidence>
<dbReference type="Proteomes" id="UP001152622">
    <property type="component" value="Chromosome 5"/>
</dbReference>
<dbReference type="PANTHER" id="PTHR10500:SF7">
    <property type="entry name" value="BETA-MICROSEMINOPROTEIN"/>
    <property type="match status" value="1"/>
</dbReference>
<keyword evidence="3" id="KW-0964">Secreted</keyword>
<sequence length="72" mass="8018">MRVLVCSAVTLLAFATVCNAVCYFMGLAVPDIMNPPTGCQDQDGEMHEFTAEWVKNCYECVCSRRGIRCCDM</sequence>
<evidence type="ECO:0000256" key="5">
    <source>
        <dbReference type="SAM" id="SignalP"/>
    </source>
</evidence>
<evidence type="ECO:0000313" key="7">
    <source>
        <dbReference type="Proteomes" id="UP001152622"/>
    </source>
</evidence>
<evidence type="ECO:0000256" key="3">
    <source>
        <dbReference type="ARBA" id="ARBA00022525"/>
    </source>
</evidence>
<reference evidence="6" key="1">
    <citation type="journal article" date="2023" name="Science">
        <title>Genome structures resolve the early diversification of teleost fishes.</title>
        <authorList>
            <person name="Parey E."/>
            <person name="Louis A."/>
            <person name="Montfort J."/>
            <person name="Bouchez O."/>
            <person name="Roques C."/>
            <person name="Iampietro C."/>
            <person name="Lluch J."/>
            <person name="Castinel A."/>
            <person name="Donnadieu C."/>
            <person name="Desvignes T."/>
            <person name="Floi Bucao C."/>
            <person name="Jouanno E."/>
            <person name="Wen M."/>
            <person name="Mejri S."/>
            <person name="Dirks R."/>
            <person name="Jansen H."/>
            <person name="Henkel C."/>
            <person name="Chen W.J."/>
            <person name="Zahm M."/>
            <person name="Cabau C."/>
            <person name="Klopp C."/>
            <person name="Thompson A.W."/>
            <person name="Robinson-Rechavi M."/>
            <person name="Braasch I."/>
            <person name="Lecointre G."/>
            <person name="Bobe J."/>
            <person name="Postlethwait J.H."/>
            <person name="Berthelot C."/>
            <person name="Roest Crollius H."/>
            <person name="Guiguen Y."/>
        </authorList>
    </citation>
    <scope>NUCLEOTIDE SEQUENCE</scope>
    <source>
        <strain evidence="6">WJC10195</strain>
    </source>
</reference>
<dbReference type="AlphaFoldDB" id="A0A9Q1FMA4"/>